<proteinExistence type="predicted"/>
<protein>
    <submittedName>
        <fullName evidence="3">MarR family transcriptional regulator</fullName>
    </submittedName>
</protein>
<keyword evidence="4" id="KW-1185">Reference proteome</keyword>
<accession>A0A5R9BAF4</accession>
<feature type="compositionally biased region" description="Pro residues" evidence="1">
    <location>
        <begin position="1"/>
        <end position="10"/>
    </location>
</feature>
<dbReference type="Pfam" id="PF12802">
    <property type="entry name" value="MarR_2"/>
    <property type="match status" value="1"/>
</dbReference>
<dbReference type="EMBL" id="VAVZ01000020">
    <property type="protein sequence ID" value="TLP96981.1"/>
    <property type="molecule type" value="Genomic_DNA"/>
</dbReference>
<dbReference type="PANTHER" id="PTHR33164:SF43">
    <property type="entry name" value="HTH-TYPE TRANSCRIPTIONAL REPRESSOR YETL"/>
    <property type="match status" value="1"/>
</dbReference>
<reference evidence="3 4" key="1">
    <citation type="submission" date="2019-05" db="EMBL/GenBank/DDBJ databases">
        <title>Nesterenkonia sp. GY074 isolated from the Southern Atlantic Ocean.</title>
        <authorList>
            <person name="Zhang G."/>
        </authorList>
    </citation>
    <scope>NUCLEOTIDE SEQUENCE [LARGE SCALE GENOMIC DNA]</scope>
    <source>
        <strain evidence="3 4">GY074</strain>
    </source>
</reference>
<sequence>MSSETPPSPGESPTTSEPLPTAVKLLVPPPSEVSESSGYWYPKSSGSCSSVDLLSLLREYRGAEKAMRARTRKTMNMNETDLLALTFLVRQRSAGRICRQRDLAQALNMTPASTSALVDRLSRDGYIRRAPHPEDRRSVGLEILGETDREVKATLSGMHARMIHATEALTEAERAGAAKFLTGLIHSVRSDSDV</sequence>
<feature type="region of interest" description="Disordered" evidence="1">
    <location>
        <begin position="1"/>
        <end position="22"/>
    </location>
</feature>
<feature type="domain" description="HTH marR-type" evidence="2">
    <location>
        <begin position="53"/>
        <end position="186"/>
    </location>
</feature>
<evidence type="ECO:0000256" key="1">
    <source>
        <dbReference type="SAM" id="MobiDB-lite"/>
    </source>
</evidence>
<dbReference type="GO" id="GO:0003700">
    <property type="term" value="F:DNA-binding transcription factor activity"/>
    <property type="evidence" value="ECO:0007669"/>
    <property type="project" value="InterPro"/>
</dbReference>
<dbReference type="InterPro" id="IPR036390">
    <property type="entry name" value="WH_DNA-bd_sf"/>
</dbReference>
<dbReference type="SUPFAM" id="SSF46785">
    <property type="entry name" value="Winged helix' DNA-binding domain"/>
    <property type="match status" value="1"/>
</dbReference>
<dbReference type="PANTHER" id="PTHR33164">
    <property type="entry name" value="TRANSCRIPTIONAL REGULATOR, MARR FAMILY"/>
    <property type="match status" value="1"/>
</dbReference>
<evidence type="ECO:0000259" key="2">
    <source>
        <dbReference type="PROSITE" id="PS50995"/>
    </source>
</evidence>
<dbReference type="InterPro" id="IPR036388">
    <property type="entry name" value="WH-like_DNA-bd_sf"/>
</dbReference>
<dbReference type="Proteomes" id="UP000310458">
    <property type="component" value="Unassembled WGS sequence"/>
</dbReference>
<dbReference type="Gene3D" id="1.10.10.10">
    <property type="entry name" value="Winged helix-like DNA-binding domain superfamily/Winged helix DNA-binding domain"/>
    <property type="match status" value="1"/>
</dbReference>
<comment type="caution">
    <text evidence="3">The sequence shown here is derived from an EMBL/GenBank/DDBJ whole genome shotgun (WGS) entry which is preliminary data.</text>
</comment>
<dbReference type="GO" id="GO:0006950">
    <property type="term" value="P:response to stress"/>
    <property type="evidence" value="ECO:0007669"/>
    <property type="project" value="TreeGrafter"/>
</dbReference>
<evidence type="ECO:0000313" key="3">
    <source>
        <dbReference type="EMBL" id="TLP96981.1"/>
    </source>
</evidence>
<dbReference type="SMART" id="SM00347">
    <property type="entry name" value="HTH_MARR"/>
    <property type="match status" value="1"/>
</dbReference>
<dbReference type="PROSITE" id="PS50995">
    <property type="entry name" value="HTH_MARR_2"/>
    <property type="match status" value="1"/>
</dbReference>
<evidence type="ECO:0000313" key="4">
    <source>
        <dbReference type="Proteomes" id="UP000310458"/>
    </source>
</evidence>
<gene>
    <name evidence="3" type="ORF">FEF26_08340</name>
</gene>
<organism evidence="3 4">
    <name type="scientific">Nesterenkonia salmonea</name>
    <dbReference type="NCBI Taxonomy" id="1804987"/>
    <lineage>
        <taxon>Bacteria</taxon>
        <taxon>Bacillati</taxon>
        <taxon>Actinomycetota</taxon>
        <taxon>Actinomycetes</taxon>
        <taxon>Micrococcales</taxon>
        <taxon>Micrococcaceae</taxon>
        <taxon>Nesterenkonia</taxon>
    </lineage>
</organism>
<dbReference type="OrthoDB" id="162531at2"/>
<dbReference type="AlphaFoldDB" id="A0A5R9BAF4"/>
<dbReference type="InterPro" id="IPR000835">
    <property type="entry name" value="HTH_MarR-typ"/>
</dbReference>
<name>A0A5R9BAF4_9MICC</name>
<dbReference type="InterPro" id="IPR039422">
    <property type="entry name" value="MarR/SlyA-like"/>
</dbReference>